<dbReference type="EMBL" id="CAJNOK010014336">
    <property type="protein sequence ID" value="CAF1202678.1"/>
    <property type="molecule type" value="Genomic_DNA"/>
</dbReference>
<dbReference type="EMBL" id="CAJOBC010000066">
    <property type="protein sequence ID" value="CAF3530085.1"/>
    <property type="molecule type" value="Genomic_DNA"/>
</dbReference>
<protein>
    <submittedName>
        <fullName evidence="1">Uncharacterized protein</fullName>
    </submittedName>
</protein>
<dbReference type="Proteomes" id="UP000677228">
    <property type="component" value="Unassembled WGS sequence"/>
</dbReference>
<sequence>MVLDVHILNLYYLKLIATYAIDHMVKKRFKPLAFIDKFSDMPDEKEILFSVRSVFKVESIQQSDNRIWHIVLKLVKAKHQSPDFVSIILNTEDTLAYITNFFCHDVDDPLEKAYIATVIYELFVNIREAAIFYFHMSIVCYFAEDYRTQLKIY</sequence>
<dbReference type="EMBL" id="CAJOBA010035867">
    <property type="protein sequence ID" value="CAF4012403.1"/>
    <property type="molecule type" value="Genomic_DNA"/>
</dbReference>
<gene>
    <name evidence="1" type="ORF">GPM918_LOCUS806</name>
    <name evidence="2" type="ORF">OVA965_LOCUS24064</name>
    <name evidence="3" type="ORF">SRO942_LOCUS806</name>
    <name evidence="4" type="ORF">TMI583_LOCUS24782</name>
</gene>
<evidence type="ECO:0000313" key="1">
    <source>
        <dbReference type="EMBL" id="CAF0750573.1"/>
    </source>
</evidence>
<dbReference type="Proteomes" id="UP000681722">
    <property type="component" value="Unassembled WGS sequence"/>
</dbReference>
<dbReference type="Gene3D" id="3.90.176.10">
    <property type="entry name" value="Toxin ADP-ribosyltransferase, Chain A, domain 1"/>
    <property type="match status" value="1"/>
</dbReference>
<organism evidence="1 5">
    <name type="scientific">Didymodactylos carnosus</name>
    <dbReference type="NCBI Taxonomy" id="1234261"/>
    <lineage>
        <taxon>Eukaryota</taxon>
        <taxon>Metazoa</taxon>
        <taxon>Spiralia</taxon>
        <taxon>Gnathifera</taxon>
        <taxon>Rotifera</taxon>
        <taxon>Eurotatoria</taxon>
        <taxon>Bdelloidea</taxon>
        <taxon>Philodinida</taxon>
        <taxon>Philodinidae</taxon>
        <taxon>Didymodactylos</taxon>
    </lineage>
</organism>
<evidence type="ECO:0000313" key="5">
    <source>
        <dbReference type="Proteomes" id="UP000663829"/>
    </source>
</evidence>
<evidence type="ECO:0000313" key="3">
    <source>
        <dbReference type="EMBL" id="CAF3530085.1"/>
    </source>
</evidence>
<comment type="caution">
    <text evidence="1">The sequence shown here is derived from an EMBL/GenBank/DDBJ whole genome shotgun (WGS) entry which is preliminary data.</text>
</comment>
<dbReference type="EMBL" id="CAJNOQ010000066">
    <property type="protein sequence ID" value="CAF0750573.1"/>
    <property type="molecule type" value="Genomic_DNA"/>
</dbReference>
<evidence type="ECO:0000313" key="2">
    <source>
        <dbReference type="EMBL" id="CAF1202678.1"/>
    </source>
</evidence>
<accession>A0A813PHG3</accession>
<proteinExistence type="predicted"/>
<name>A0A813PHG3_9BILA</name>
<dbReference type="SUPFAM" id="SSF56399">
    <property type="entry name" value="ADP-ribosylation"/>
    <property type="match status" value="1"/>
</dbReference>
<dbReference type="AlphaFoldDB" id="A0A813PHG3"/>
<dbReference type="Proteomes" id="UP000682733">
    <property type="component" value="Unassembled WGS sequence"/>
</dbReference>
<keyword evidence="5" id="KW-1185">Reference proteome</keyword>
<evidence type="ECO:0000313" key="4">
    <source>
        <dbReference type="EMBL" id="CAF4012403.1"/>
    </source>
</evidence>
<reference evidence="1" key="1">
    <citation type="submission" date="2021-02" db="EMBL/GenBank/DDBJ databases">
        <authorList>
            <person name="Nowell W R."/>
        </authorList>
    </citation>
    <scope>NUCLEOTIDE SEQUENCE</scope>
</reference>
<dbReference type="Proteomes" id="UP000663829">
    <property type="component" value="Unassembled WGS sequence"/>
</dbReference>